<organism evidence="3 4">
    <name type="scientific">Pleurotus ostreatus (strain PC15)</name>
    <name type="common">Oyster mushroom</name>
    <dbReference type="NCBI Taxonomy" id="1137138"/>
    <lineage>
        <taxon>Eukaryota</taxon>
        <taxon>Fungi</taxon>
        <taxon>Dikarya</taxon>
        <taxon>Basidiomycota</taxon>
        <taxon>Agaricomycotina</taxon>
        <taxon>Agaricomycetes</taxon>
        <taxon>Agaricomycetidae</taxon>
        <taxon>Agaricales</taxon>
        <taxon>Pleurotineae</taxon>
        <taxon>Pleurotaceae</taxon>
        <taxon>Pleurotus</taxon>
    </lineage>
</organism>
<feature type="transmembrane region" description="Helical" evidence="1">
    <location>
        <begin position="98"/>
        <end position="118"/>
    </location>
</feature>
<dbReference type="HOGENOM" id="CLU_046025_5_0_1"/>
<keyword evidence="1" id="KW-0812">Transmembrane</keyword>
<dbReference type="Pfam" id="PF20152">
    <property type="entry name" value="DUF6534"/>
    <property type="match status" value="1"/>
</dbReference>
<dbReference type="Proteomes" id="UP000027073">
    <property type="component" value="Unassembled WGS sequence"/>
</dbReference>
<dbReference type="AlphaFoldDB" id="A0A067NS91"/>
<reference evidence="4" key="1">
    <citation type="journal article" date="2014" name="Proc. Natl. Acad. Sci. U.S.A.">
        <title>Extensive sampling of basidiomycete genomes demonstrates inadequacy of the white-rot/brown-rot paradigm for wood decay fungi.</title>
        <authorList>
            <person name="Riley R."/>
            <person name="Salamov A.A."/>
            <person name="Brown D.W."/>
            <person name="Nagy L.G."/>
            <person name="Floudas D."/>
            <person name="Held B.W."/>
            <person name="Levasseur A."/>
            <person name="Lombard V."/>
            <person name="Morin E."/>
            <person name="Otillar R."/>
            <person name="Lindquist E.A."/>
            <person name="Sun H."/>
            <person name="LaButti K.M."/>
            <person name="Schmutz J."/>
            <person name="Jabbour D."/>
            <person name="Luo H."/>
            <person name="Baker S.E."/>
            <person name="Pisabarro A.G."/>
            <person name="Walton J.D."/>
            <person name="Blanchette R.A."/>
            <person name="Henrissat B."/>
            <person name="Martin F."/>
            <person name="Cullen D."/>
            <person name="Hibbett D.S."/>
            <person name="Grigoriev I.V."/>
        </authorList>
    </citation>
    <scope>NUCLEOTIDE SEQUENCE [LARGE SCALE GENOMIC DNA]</scope>
    <source>
        <strain evidence="4">PC15</strain>
    </source>
</reference>
<dbReference type="VEuPathDB" id="FungiDB:PLEOSDRAFT_1112459"/>
<feature type="transmembrane region" description="Helical" evidence="1">
    <location>
        <begin position="237"/>
        <end position="258"/>
    </location>
</feature>
<dbReference type="OrthoDB" id="3012488at2759"/>
<evidence type="ECO:0000313" key="4">
    <source>
        <dbReference type="Proteomes" id="UP000027073"/>
    </source>
</evidence>
<gene>
    <name evidence="3" type="ORF">PLEOSDRAFT_1112459</name>
</gene>
<accession>A0A067NS91</accession>
<feature type="transmembrane region" description="Helical" evidence="1">
    <location>
        <begin position="214"/>
        <end position="231"/>
    </location>
</feature>
<dbReference type="InParanoid" id="A0A067NS91"/>
<feature type="transmembrane region" description="Helical" evidence="1">
    <location>
        <begin position="58"/>
        <end position="78"/>
    </location>
</feature>
<dbReference type="PANTHER" id="PTHR40465">
    <property type="entry name" value="CHROMOSOME 1, WHOLE GENOME SHOTGUN SEQUENCE"/>
    <property type="match status" value="1"/>
</dbReference>
<evidence type="ECO:0000256" key="1">
    <source>
        <dbReference type="SAM" id="Phobius"/>
    </source>
</evidence>
<name>A0A067NS91_PLEO1</name>
<feature type="transmembrane region" description="Helical" evidence="1">
    <location>
        <begin position="171"/>
        <end position="193"/>
    </location>
</feature>
<sequence>MSGLPDRPTPMPQSMYEEIYGASLVSCQVMLALYGIASLQASADFRCYPKDSLRMKTLVGSIWVLATLHAIFLSHTVWHYSVKSYTRPEILPDGEWSVYAGVTVGIFICFVLQIFFVRMIYLMTKRWRKLLTGTMILLLAAQTGFGVYFAYSLFHLWDLLRLHEAVFTAMVPYYILRVVLDATVSATLCIILYDARGFTKSMKLIKTLLVYSMNRFLLTTIVVIAQTIILIAKPESIWAMVIEFISAQLYVNSFLAMLNSRNRLRNIGGQESVYVYSNSRQGVSAVSVPRFKRESYGETQRGEEDKYPASDAISGIRVGTETVALSDFSLEAKAEANRAALERA</sequence>
<feature type="domain" description="DUF6534" evidence="2">
    <location>
        <begin position="178"/>
        <end position="262"/>
    </location>
</feature>
<evidence type="ECO:0000313" key="3">
    <source>
        <dbReference type="EMBL" id="KDQ29850.1"/>
    </source>
</evidence>
<feature type="transmembrane region" description="Helical" evidence="1">
    <location>
        <begin position="20"/>
        <end position="37"/>
    </location>
</feature>
<evidence type="ECO:0000259" key="2">
    <source>
        <dbReference type="Pfam" id="PF20152"/>
    </source>
</evidence>
<dbReference type="InterPro" id="IPR045339">
    <property type="entry name" value="DUF6534"/>
</dbReference>
<feature type="transmembrane region" description="Helical" evidence="1">
    <location>
        <begin position="130"/>
        <end position="151"/>
    </location>
</feature>
<protein>
    <recommendedName>
        <fullName evidence="2">DUF6534 domain-containing protein</fullName>
    </recommendedName>
</protein>
<keyword evidence="1" id="KW-0472">Membrane</keyword>
<proteinExistence type="predicted"/>
<dbReference type="PANTHER" id="PTHR40465:SF1">
    <property type="entry name" value="DUF6534 DOMAIN-CONTAINING PROTEIN"/>
    <property type="match status" value="1"/>
</dbReference>
<keyword evidence="1" id="KW-1133">Transmembrane helix</keyword>
<dbReference type="EMBL" id="KL198007">
    <property type="protein sequence ID" value="KDQ29850.1"/>
    <property type="molecule type" value="Genomic_DNA"/>
</dbReference>